<evidence type="ECO:0000256" key="1">
    <source>
        <dbReference type="SAM" id="Phobius"/>
    </source>
</evidence>
<organism evidence="2 3">
    <name type="scientific">Candidatus Curtissbacteria bacterium RIFCSPHIGHO2_02_FULL_42_15</name>
    <dbReference type="NCBI Taxonomy" id="1797716"/>
    <lineage>
        <taxon>Bacteria</taxon>
        <taxon>Candidatus Curtissiibacteriota</taxon>
    </lineage>
</organism>
<feature type="transmembrane region" description="Helical" evidence="1">
    <location>
        <begin position="97"/>
        <end position="114"/>
    </location>
</feature>
<accession>A0A1F5GCZ8</accession>
<feature type="transmembrane region" description="Helical" evidence="1">
    <location>
        <begin position="23"/>
        <end position="43"/>
    </location>
</feature>
<dbReference type="STRING" id="1797716.A3D07_03730"/>
<name>A0A1F5GCZ8_9BACT</name>
<evidence type="ECO:0000313" key="2">
    <source>
        <dbReference type="EMBL" id="OGD89721.1"/>
    </source>
</evidence>
<gene>
    <name evidence="2" type="ORF">A3D07_03730</name>
</gene>
<sequence length="151" mass="17007">MDQPKTIGDLDRLIEQKSTAKPIWPYVVFGLIFPPVSFVISLIRARRDSVLDLFLSTFIIANSLLVGLELLLILILSRFNLIVNFAASLDQEMRLDISALLISAFIGIIVGVYLRSKATKYKLGSLEKIIILIITIAQYSLIELLIIKFKQ</sequence>
<dbReference type="EMBL" id="MFBF01000067">
    <property type="protein sequence ID" value="OGD89721.1"/>
    <property type="molecule type" value="Genomic_DNA"/>
</dbReference>
<protein>
    <submittedName>
        <fullName evidence="2">Uncharacterized protein</fullName>
    </submittedName>
</protein>
<keyword evidence="1" id="KW-0472">Membrane</keyword>
<evidence type="ECO:0000313" key="3">
    <source>
        <dbReference type="Proteomes" id="UP000177124"/>
    </source>
</evidence>
<dbReference type="Proteomes" id="UP000177124">
    <property type="component" value="Unassembled WGS sequence"/>
</dbReference>
<keyword evidence="1" id="KW-1133">Transmembrane helix</keyword>
<feature type="transmembrane region" description="Helical" evidence="1">
    <location>
        <begin position="50"/>
        <end position="77"/>
    </location>
</feature>
<proteinExistence type="predicted"/>
<comment type="caution">
    <text evidence="2">The sequence shown here is derived from an EMBL/GenBank/DDBJ whole genome shotgun (WGS) entry which is preliminary data.</text>
</comment>
<reference evidence="2 3" key="1">
    <citation type="journal article" date="2016" name="Nat. Commun.">
        <title>Thousands of microbial genomes shed light on interconnected biogeochemical processes in an aquifer system.</title>
        <authorList>
            <person name="Anantharaman K."/>
            <person name="Brown C.T."/>
            <person name="Hug L.A."/>
            <person name="Sharon I."/>
            <person name="Castelle C.J."/>
            <person name="Probst A.J."/>
            <person name="Thomas B.C."/>
            <person name="Singh A."/>
            <person name="Wilkins M.J."/>
            <person name="Karaoz U."/>
            <person name="Brodie E.L."/>
            <person name="Williams K.H."/>
            <person name="Hubbard S.S."/>
            <person name="Banfield J.F."/>
        </authorList>
    </citation>
    <scope>NUCLEOTIDE SEQUENCE [LARGE SCALE GENOMIC DNA]</scope>
</reference>
<keyword evidence="1" id="KW-0812">Transmembrane</keyword>
<feature type="transmembrane region" description="Helical" evidence="1">
    <location>
        <begin position="126"/>
        <end position="147"/>
    </location>
</feature>
<dbReference type="AlphaFoldDB" id="A0A1F5GCZ8"/>